<dbReference type="EMBL" id="JBFAKC010000002">
    <property type="protein sequence ID" value="MEV0706898.1"/>
    <property type="molecule type" value="Genomic_DNA"/>
</dbReference>
<gene>
    <name evidence="2" type="ORF">AB0I48_04975</name>
</gene>
<comment type="caution">
    <text evidence="2">The sequence shown here is derived from an EMBL/GenBank/DDBJ whole genome shotgun (WGS) entry which is preliminary data.</text>
</comment>
<name>A0ABV3FNA1_9NOCA</name>
<keyword evidence="1" id="KW-0472">Membrane</keyword>
<organism evidence="2 3">
    <name type="scientific">Nocardia aurea</name>
    <dbReference type="NCBI Taxonomy" id="2144174"/>
    <lineage>
        <taxon>Bacteria</taxon>
        <taxon>Bacillati</taxon>
        <taxon>Actinomycetota</taxon>
        <taxon>Actinomycetes</taxon>
        <taxon>Mycobacteriales</taxon>
        <taxon>Nocardiaceae</taxon>
        <taxon>Nocardia</taxon>
    </lineage>
</organism>
<evidence type="ECO:0000313" key="3">
    <source>
        <dbReference type="Proteomes" id="UP001551695"/>
    </source>
</evidence>
<keyword evidence="3" id="KW-1185">Reference proteome</keyword>
<feature type="transmembrane region" description="Helical" evidence="1">
    <location>
        <begin position="58"/>
        <end position="76"/>
    </location>
</feature>
<dbReference type="RefSeq" id="WP_357780377.1">
    <property type="nucleotide sequence ID" value="NZ_JBFAKC010000002.1"/>
</dbReference>
<protein>
    <submittedName>
        <fullName evidence="2">Uncharacterized protein</fullName>
    </submittedName>
</protein>
<keyword evidence="1" id="KW-1133">Transmembrane helix</keyword>
<reference evidence="2 3" key="1">
    <citation type="submission" date="2024-06" db="EMBL/GenBank/DDBJ databases">
        <title>The Natural Products Discovery Center: Release of the First 8490 Sequenced Strains for Exploring Actinobacteria Biosynthetic Diversity.</title>
        <authorList>
            <person name="Kalkreuter E."/>
            <person name="Kautsar S.A."/>
            <person name="Yang D."/>
            <person name="Bader C.D."/>
            <person name="Teijaro C.N."/>
            <person name="Fluegel L."/>
            <person name="Davis C.M."/>
            <person name="Simpson J.R."/>
            <person name="Lauterbach L."/>
            <person name="Steele A.D."/>
            <person name="Gui C."/>
            <person name="Meng S."/>
            <person name="Li G."/>
            <person name="Viehrig K."/>
            <person name="Ye F."/>
            <person name="Su P."/>
            <person name="Kiefer A.F."/>
            <person name="Nichols A."/>
            <person name="Cepeda A.J."/>
            <person name="Yan W."/>
            <person name="Fan B."/>
            <person name="Jiang Y."/>
            <person name="Adhikari A."/>
            <person name="Zheng C.-J."/>
            <person name="Schuster L."/>
            <person name="Cowan T.M."/>
            <person name="Smanski M.J."/>
            <person name="Chevrette M.G."/>
            <person name="De Carvalho L.P.S."/>
            <person name="Shen B."/>
        </authorList>
    </citation>
    <scope>NUCLEOTIDE SEQUENCE [LARGE SCALE GENOMIC DNA]</scope>
    <source>
        <strain evidence="2 3">NPDC050403</strain>
    </source>
</reference>
<dbReference type="Proteomes" id="UP001551695">
    <property type="component" value="Unassembled WGS sequence"/>
</dbReference>
<evidence type="ECO:0000313" key="2">
    <source>
        <dbReference type="EMBL" id="MEV0706898.1"/>
    </source>
</evidence>
<sequence length="109" mass="12251">MVLECREWAGPLRVGTRAEAYGRLVELKEALTPVLAGYPSARFLARAYFETESMENDLLVPAVLLAVAGALPVLWLNVTYEDRELPADALGEVERLFELRSLGEFRRIE</sequence>
<accession>A0ABV3FNA1</accession>
<keyword evidence="1" id="KW-0812">Transmembrane</keyword>
<evidence type="ECO:0000256" key="1">
    <source>
        <dbReference type="SAM" id="Phobius"/>
    </source>
</evidence>
<proteinExistence type="predicted"/>